<dbReference type="EMBL" id="CAJPWZ010000459">
    <property type="protein sequence ID" value="CAG2193125.1"/>
    <property type="molecule type" value="Genomic_DNA"/>
</dbReference>
<keyword evidence="3" id="KW-0333">Golgi apparatus</keyword>
<dbReference type="InterPro" id="IPR002516">
    <property type="entry name" value="Glyco_trans_11"/>
</dbReference>
<dbReference type="Gene3D" id="3.60.10.10">
    <property type="entry name" value="Endonuclease/exonuclease/phosphatase"/>
    <property type="match status" value="1"/>
</dbReference>
<comment type="caution">
    <text evidence="4">The sequence shown here is derived from an EMBL/GenBank/DDBJ whole genome shotgun (WGS) entry which is preliminary data.</text>
</comment>
<keyword evidence="2 3" id="KW-0808">Transferase</keyword>
<evidence type="ECO:0000256" key="1">
    <source>
        <dbReference type="ARBA" id="ARBA00022676"/>
    </source>
</evidence>
<comment type="similarity">
    <text evidence="3">Belongs to the glycosyltransferase 11 family.</text>
</comment>
<dbReference type="GO" id="GO:0032580">
    <property type="term" value="C:Golgi cisterna membrane"/>
    <property type="evidence" value="ECO:0007669"/>
    <property type="project" value="UniProtKB-SubCell"/>
</dbReference>
<dbReference type="GO" id="GO:0005975">
    <property type="term" value="P:carbohydrate metabolic process"/>
    <property type="evidence" value="ECO:0007669"/>
    <property type="project" value="InterPro"/>
</dbReference>
<dbReference type="CDD" id="cd11301">
    <property type="entry name" value="Fut1_Fut2_like"/>
    <property type="match status" value="1"/>
</dbReference>
<keyword evidence="5" id="KW-1185">Reference proteome</keyword>
<evidence type="ECO:0000313" key="5">
    <source>
        <dbReference type="Proteomes" id="UP000683360"/>
    </source>
</evidence>
<dbReference type="OrthoDB" id="6090518at2759"/>
<keyword evidence="3" id="KW-0325">Glycoprotein</keyword>
<reference evidence="4" key="1">
    <citation type="submission" date="2021-03" db="EMBL/GenBank/DDBJ databases">
        <authorList>
            <person name="Bekaert M."/>
        </authorList>
    </citation>
    <scope>NUCLEOTIDE SEQUENCE</scope>
</reference>
<evidence type="ECO:0000256" key="2">
    <source>
        <dbReference type="ARBA" id="ARBA00022679"/>
    </source>
</evidence>
<keyword evidence="3" id="KW-0812">Transmembrane</keyword>
<comment type="pathway">
    <text evidence="3">Protein modification; protein glycosylation.</text>
</comment>
<keyword evidence="1 3" id="KW-0328">Glycosyltransferase</keyword>
<gene>
    <name evidence="4" type="ORF">MEDL_8297</name>
</gene>
<sequence length="667" mass="76442">MGDLHAKVGSDNTGYEQVMGRHGLGEMNENGELFANHCANHNLVIGGTVFPHKKFHLATWVSPDMNTENQIDHVCISKKFRRSLQDVRVKRGADAATDHHLIVAKVKLKLKKHQNIESTGKRFNISMLENKTKKSEFQIELKNRFSIFQNAAEEIISIEDHWQEIKNAFTTACETSVGLKNRKHQEWITPETLVKVEKRKNIKNILNNSKTRSAKQSASREYTIANKDVRNSARRDKRAFVDKLTAEAEEAARANNIKALYDNIKLLTGKYQKGSRPVKSKEGKTLNTHEEQMKRWVEHFKDVLNQDPPVRKADIPPSEELLAVDCKRPSTGEIKKAIKMLKNNKAPGPDNIPAEALKADIETSTQMIYELFADDKADLLGRQQNPLIVYKRSHVVCVVARARMGNNMFQFAAALGISRSKRMIPVITEYFPLRKIFKLTVSVVPFNSGICDSSRIITRVEQKPSSYDKELVNFTNSHDVRLVSYLGSYLYFDKYSSELRKQFLFQDNIQSEANKTMEGILNRLKIISRQKVTLIGVHVRRGDYVKNNEGYLPATREYLYQAVEWYELRYTNVYFIVASDGIDWTKNNMPTHIKVAYLEGHSPAVDMATVSMCDHFISTVGTFSWWCGWLTGGNVLYYKWPCKEGSLVRAMYSSNYSDFYYPHWIGL</sequence>
<dbReference type="PANTHER" id="PTHR11927">
    <property type="entry name" value="GALACTOSIDE 2-L-FUCOSYLTRANSFERASE"/>
    <property type="match status" value="1"/>
</dbReference>
<dbReference type="InterPro" id="IPR036691">
    <property type="entry name" value="Endo/exonu/phosph_ase_sf"/>
</dbReference>
<dbReference type="PANTHER" id="PTHR11927:SF9">
    <property type="entry name" value="L-FUCOSYLTRANSFERASE"/>
    <property type="match status" value="1"/>
</dbReference>
<dbReference type="AlphaFoldDB" id="A0A8S3QEU6"/>
<organism evidence="4 5">
    <name type="scientific">Mytilus edulis</name>
    <name type="common">Blue mussel</name>
    <dbReference type="NCBI Taxonomy" id="6550"/>
    <lineage>
        <taxon>Eukaryota</taxon>
        <taxon>Metazoa</taxon>
        <taxon>Spiralia</taxon>
        <taxon>Lophotrochozoa</taxon>
        <taxon>Mollusca</taxon>
        <taxon>Bivalvia</taxon>
        <taxon>Autobranchia</taxon>
        <taxon>Pteriomorphia</taxon>
        <taxon>Mytilida</taxon>
        <taxon>Mytiloidea</taxon>
        <taxon>Mytilidae</taxon>
        <taxon>Mytilinae</taxon>
        <taxon>Mytilus</taxon>
    </lineage>
</organism>
<evidence type="ECO:0000256" key="3">
    <source>
        <dbReference type="RuleBase" id="RU363129"/>
    </source>
</evidence>
<dbReference type="Pfam" id="PF01531">
    <property type="entry name" value="Glyco_transf_11"/>
    <property type="match status" value="1"/>
</dbReference>
<evidence type="ECO:0000313" key="4">
    <source>
        <dbReference type="EMBL" id="CAG2193125.1"/>
    </source>
</evidence>
<dbReference type="GO" id="GO:0008107">
    <property type="term" value="F:galactoside 2-alpha-L-fucosyltransferase activity"/>
    <property type="evidence" value="ECO:0007669"/>
    <property type="project" value="InterPro"/>
</dbReference>
<dbReference type="Proteomes" id="UP000683360">
    <property type="component" value="Unassembled WGS sequence"/>
</dbReference>
<protein>
    <recommendedName>
        <fullName evidence="3">L-Fucosyltransferase</fullName>
        <ecNumber evidence="3">2.4.1.-</ecNumber>
    </recommendedName>
</protein>
<name>A0A8S3QEU6_MYTED</name>
<comment type="subcellular location">
    <subcellularLocation>
        <location evidence="3">Golgi apparatus</location>
        <location evidence="3">Golgi stack membrane</location>
        <topology evidence="3">Single-pass type II membrane protein</topology>
    </subcellularLocation>
</comment>
<accession>A0A8S3QEU6</accession>
<keyword evidence="3" id="KW-0735">Signal-anchor</keyword>
<dbReference type="EC" id="2.4.1.-" evidence="3"/>
<proteinExistence type="inferred from homology"/>
<dbReference type="SUPFAM" id="SSF56219">
    <property type="entry name" value="DNase I-like"/>
    <property type="match status" value="1"/>
</dbReference>